<dbReference type="AlphaFoldDB" id="A0A8J9Z655"/>
<dbReference type="InterPro" id="IPR016208">
    <property type="entry name" value="Ald_Oxase/xanthine_DH-like"/>
</dbReference>
<dbReference type="InterPro" id="IPR016167">
    <property type="entry name" value="FAD-bd_PCMH_sub1"/>
</dbReference>
<dbReference type="GO" id="GO:0005506">
    <property type="term" value="F:iron ion binding"/>
    <property type="evidence" value="ECO:0007669"/>
    <property type="project" value="InterPro"/>
</dbReference>
<name>A0A8J9Z655_BRALA</name>
<reference evidence="1" key="1">
    <citation type="submission" date="2022-01" db="EMBL/GenBank/DDBJ databases">
        <authorList>
            <person name="Braso-Vives M."/>
        </authorList>
    </citation>
    <scope>NUCLEOTIDE SEQUENCE</scope>
</reference>
<protein>
    <submittedName>
        <fullName evidence="1">Hypp8020 protein</fullName>
    </submittedName>
</protein>
<dbReference type="PANTHER" id="PTHR45444:SF3">
    <property type="entry name" value="XANTHINE DEHYDROGENASE"/>
    <property type="match status" value="1"/>
</dbReference>
<dbReference type="Gene3D" id="3.30.43.10">
    <property type="entry name" value="Uridine Diphospho-n-acetylenolpyruvylglucosamine Reductase, domain 2"/>
    <property type="match status" value="1"/>
</dbReference>
<evidence type="ECO:0000313" key="2">
    <source>
        <dbReference type="Proteomes" id="UP000838412"/>
    </source>
</evidence>
<dbReference type="Proteomes" id="UP000838412">
    <property type="component" value="Chromosome 16"/>
</dbReference>
<dbReference type="GO" id="GO:0016491">
    <property type="term" value="F:oxidoreductase activity"/>
    <property type="evidence" value="ECO:0007669"/>
    <property type="project" value="InterPro"/>
</dbReference>
<dbReference type="OrthoDB" id="8300278at2759"/>
<dbReference type="PANTHER" id="PTHR45444">
    <property type="entry name" value="XANTHINE DEHYDROGENASE"/>
    <property type="match status" value="1"/>
</dbReference>
<proteinExistence type="predicted"/>
<sequence length="126" mass="13344">MDTSAGYRPILDAMKSFAADADPEKGGCVDIEDLSKHLCPTTGEVCNGAAVNGVNGTHSLRCSQNGVTWYSPTTLGQLYSLLEQHSTSLDRYKLVCGNTAADGPATVETCHQACQLDPTSFCLDVN</sequence>
<accession>A0A8J9Z655</accession>
<gene>
    <name evidence="1" type="primary">Hypp8020</name>
    <name evidence="1" type="ORF">BLAG_LOCUS9374</name>
</gene>
<dbReference type="EMBL" id="OV696701">
    <property type="protein sequence ID" value="CAH1247827.1"/>
    <property type="molecule type" value="Genomic_DNA"/>
</dbReference>
<evidence type="ECO:0000313" key="1">
    <source>
        <dbReference type="EMBL" id="CAH1247827.1"/>
    </source>
</evidence>
<organism evidence="1 2">
    <name type="scientific">Branchiostoma lanceolatum</name>
    <name type="common">Common lancelet</name>
    <name type="synonym">Amphioxus lanceolatum</name>
    <dbReference type="NCBI Taxonomy" id="7740"/>
    <lineage>
        <taxon>Eukaryota</taxon>
        <taxon>Metazoa</taxon>
        <taxon>Chordata</taxon>
        <taxon>Cephalochordata</taxon>
        <taxon>Leptocardii</taxon>
        <taxon>Amphioxiformes</taxon>
        <taxon>Branchiostomatidae</taxon>
        <taxon>Branchiostoma</taxon>
    </lineage>
</organism>
<keyword evidence="2" id="KW-1185">Reference proteome</keyword>